<keyword evidence="2" id="KW-0808">Transferase</keyword>
<dbReference type="InterPro" id="IPR041698">
    <property type="entry name" value="Methyltransf_25"/>
</dbReference>
<dbReference type="AlphaFoldDB" id="A0A291RI69"/>
<dbReference type="SUPFAM" id="SSF53335">
    <property type="entry name" value="S-adenosyl-L-methionine-dependent methyltransferases"/>
    <property type="match status" value="1"/>
</dbReference>
<gene>
    <name evidence="2" type="ORF">CRH09_11985</name>
</gene>
<dbReference type="Pfam" id="PF13649">
    <property type="entry name" value="Methyltransf_25"/>
    <property type="match status" value="1"/>
</dbReference>
<dbReference type="GO" id="GO:0008168">
    <property type="term" value="F:methyltransferase activity"/>
    <property type="evidence" value="ECO:0007669"/>
    <property type="project" value="UniProtKB-KW"/>
</dbReference>
<dbReference type="EMBL" id="CP023778">
    <property type="protein sequence ID" value="ATL66824.1"/>
    <property type="molecule type" value="Genomic_DNA"/>
</dbReference>
<dbReference type="RefSeq" id="WP_098694000.1">
    <property type="nucleotide sequence ID" value="NZ_CP023778.1"/>
</dbReference>
<dbReference type="Proteomes" id="UP000221961">
    <property type="component" value="Chromosome"/>
</dbReference>
<protein>
    <submittedName>
        <fullName evidence="2">Methyltransferase type 11</fullName>
    </submittedName>
</protein>
<proteinExistence type="predicted"/>
<accession>A0A291RI69</accession>
<evidence type="ECO:0000313" key="3">
    <source>
        <dbReference type="Proteomes" id="UP000221961"/>
    </source>
</evidence>
<dbReference type="GeneID" id="88358122"/>
<organism evidence="2 3">
    <name type="scientific">Nocardia terpenica</name>
    <dbReference type="NCBI Taxonomy" id="455432"/>
    <lineage>
        <taxon>Bacteria</taxon>
        <taxon>Bacillati</taxon>
        <taxon>Actinomycetota</taxon>
        <taxon>Actinomycetes</taxon>
        <taxon>Mycobacteriales</taxon>
        <taxon>Nocardiaceae</taxon>
        <taxon>Nocardia</taxon>
    </lineage>
</organism>
<reference evidence="2 3" key="1">
    <citation type="submission" date="2017-10" db="EMBL/GenBank/DDBJ databases">
        <title>Comparative genomics between pathogenic Norcardia.</title>
        <authorList>
            <person name="Zeng L."/>
        </authorList>
    </citation>
    <scope>NUCLEOTIDE SEQUENCE [LARGE SCALE GENOMIC DNA]</scope>
    <source>
        <strain evidence="2 3">NC_YFY_NT001</strain>
    </source>
</reference>
<evidence type="ECO:0000313" key="2">
    <source>
        <dbReference type="EMBL" id="ATL66824.1"/>
    </source>
</evidence>
<dbReference type="Gene3D" id="3.40.50.150">
    <property type="entry name" value="Vaccinia Virus protein VP39"/>
    <property type="match status" value="1"/>
</dbReference>
<dbReference type="GO" id="GO:0032259">
    <property type="term" value="P:methylation"/>
    <property type="evidence" value="ECO:0007669"/>
    <property type="project" value="UniProtKB-KW"/>
</dbReference>
<dbReference type="KEGG" id="ntp:CRH09_11985"/>
<feature type="domain" description="Methyltransferase" evidence="1">
    <location>
        <begin position="67"/>
        <end position="142"/>
    </location>
</feature>
<dbReference type="InterPro" id="IPR029063">
    <property type="entry name" value="SAM-dependent_MTases_sf"/>
</dbReference>
<sequence length="245" mass="27225">MVPQPIEGDAYGALLIEQWETGGALEIVERDDGFLMYDPAAARQYFAEPEQWQLLDAAAVSRCAGSVLDVGAAAGRVSLELQRRGLPVLALDTSEKALRVCRGRGVRETFHGTVFDLLDRQPERRFDSILLLRNLGLLESPAAAHRYLAALDELTTDDARVVGTGYDPYATDDPDHLRYHDRNRAAGRLAGQLSLRVRHRGLATPWFDFWYMSPDELERAVTGSAWRVAEVRKAGSSGYLAVLRK</sequence>
<name>A0A291RI69_9NOCA</name>
<keyword evidence="2" id="KW-0489">Methyltransferase</keyword>
<evidence type="ECO:0000259" key="1">
    <source>
        <dbReference type="Pfam" id="PF13649"/>
    </source>
</evidence>